<dbReference type="InterPro" id="IPR050679">
    <property type="entry name" value="Bact_HTH_transcr_reg"/>
</dbReference>
<dbReference type="Pfam" id="PF00392">
    <property type="entry name" value="GntR"/>
    <property type="match status" value="1"/>
</dbReference>
<evidence type="ECO:0000313" key="6">
    <source>
        <dbReference type="Proteomes" id="UP000009881"/>
    </source>
</evidence>
<dbReference type="CDD" id="cd07377">
    <property type="entry name" value="WHTH_GntR"/>
    <property type="match status" value="1"/>
</dbReference>
<protein>
    <submittedName>
        <fullName evidence="5">Transcriptional regulator PhnF</fullName>
    </submittedName>
</protein>
<evidence type="ECO:0000256" key="1">
    <source>
        <dbReference type="ARBA" id="ARBA00023015"/>
    </source>
</evidence>
<dbReference type="EMBL" id="ANHY01000007">
    <property type="protein sequence ID" value="EKV30926.1"/>
    <property type="molecule type" value="Genomic_DNA"/>
</dbReference>
<dbReference type="InterPro" id="IPR028978">
    <property type="entry name" value="Chorismate_lyase_/UTRA_dom_sf"/>
</dbReference>
<name>K9HR74_9PROT</name>
<dbReference type="PANTHER" id="PTHR44846:SF1">
    <property type="entry name" value="MANNOSYL-D-GLYCERATE TRANSPORT_METABOLISM SYSTEM REPRESSOR MNGR-RELATED"/>
    <property type="match status" value="1"/>
</dbReference>
<sequence>MDDGLDRRRGAGVALWRQIQRVLESEIREGVFKPGERLPTEFELATRFSVNRHTVRRALAEMEEKGLLRVEQGRGTFVHEHVIDYAVGKRTRFSSNLSAQGLEAAHEFVRAEIVEAESAVAEALGVARKDKVMMVDSIGMADDRRISLSSQYLPARRFPDFDVGFRETGSVTETLKRYGVEDYTRAWTRVIARMPAGAEADLLHQPKSRPVLVTEALDVDGEGRPVSFNVTRFASDWVQLVIEP</sequence>
<dbReference type="InterPro" id="IPR000524">
    <property type="entry name" value="Tscrpt_reg_HTH_GntR"/>
</dbReference>
<feature type="domain" description="HTH gntR-type" evidence="4">
    <location>
        <begin position="13"/>
        <end position="81"/>
    </location>
</feature>
<dbReference type="AlphaFoldDB" id="K9HR74"/>
<dbReference type="GO" id="GO:0045892">
    <property type="term" value="P:negative regulation of DNA-templated transcription"/>
    <property type="evidence" value="ECO:0007669"/>
    <property type="project" value="TreeGrafter"/>
</dbReference>
<evidence type="ECO:0000259" key="4">
    <source>
        <dbReference type="PROSITE" id="PS50949"/>
    </source>
</evidence>
<accession>K9HR74</accession>
<evidence type="ECO:0000256" key="3">
    <source>
        <dbReference type="ARBA" id="ARBA00023163"/>
    </source>
</evidence>
<dbReference type="PANTHER" id="PTHR44846">
    <property type="entry name" value="MANNOSYL-D-GLYCERATE TRANSPORT/METABOLISM SYSTEM REPRESSOR MNGR-RELATED"/>
    <property type="match status" value="1"/>
</dbReference>
<dbReference type="SUPFAM" id="SSF46785">
    <property type="entry name" value="Winged helix' DNA-binding domain"/>
    <property type="match status" value="1"/>
</dbReference>
<keyword evidence="3" id="KW-0804">Transcription</keyword>
<dbReference type="InterPro" id="IPR011663">
    <property type="entry name" value="UTRA"/>
</dbReference>
<keyword evidence="1" id="KW-0805">Transcription regulation</keyword>
<dbReference type="GO" id="GO:0003700">
    <property type="term" value="F:DNA-binding transcription factor activity"/>
    <property type="evidence" value="ECO:0007669"/>
    <property type="project" value="InterPro"/>
</dbReference>
<dbReference type="STRING" id="1238182.C882_4263"/>
<dbReference type="PROSITE" id="PS50949">
    <property type="entry name" value="HTH_GNTR"/>
    <property type="match status" value="1"/>
</dbReference>
<dbReference type="InterPro" id="IPR012702">
    <property type="entry name" value="CP_lyase_PhnF"/>
</dbReference>
<reference evidence="5 6" key="1">
    <citation type="journal article" date="2013" name="Genome Announc.">
        <title>Draft Genome Sequence of an Alphaproteobacterium, Caenispirillum salinarum AK4(T), Isolated from a Solar Saltern.</title>
        <authorList>
            <person name="Khatri I."/>
            <person name="Singh A."/>
            <person name="Korpole S."/>
            <person name="Pinnaka A.K."/>
            <person name="Subramanian S."/>
        </authorList>
    </citation>
    <scope>NUCLEOTIDE SEQUENCE [LARGE SCALE GENOMIC DNA]</scope>
    <source>
        <strain evidence="5 6">AK4</strain>
    </source>
</reference>
<dbReference type="RefSeq" id="WP_009540371.1">
    <property type="nucleotide sequence ID" value="NZ_ANHY01000007.1"/>
</dbReference>
<dbReference type="InterPro" id="IPR036390">
    <property type="entry name" value="WH_DNA-bd_sf"/>
</dbReference>
<dbReference type="NCBIfam" id="TIGR02325">
    <property type="entry name" value="C_P_lyase_phnF"/>
    <property type="match status" value="1"/>
</dbReference>
<gene>
    <name evidence="5" type="ORF">C882_4263</name>
</gene>
<proteinExistence type="predicted"/>
<dbReference type="GO" id="GO:0003677">
    <property type="term" value="F:DNA binding"/>
    <property type="evidence" value="ECO:0007669"/>
    <property type="project" value="UniProtKB-KW"/>
</dbReference>
<dbReference type="SUPFAM" id="SSF64288">
    <property type="entry name" value="Chorismate lyase-like"/>
    <property type="match status" value="1"/>
</dbReference>
<comment type="caution">
    <text evidence="5">The sequence shown here is derived from an EMBL/GenBank/DDBJ whole genome shotgun (WGS) entry which is preliminary data.</text>
</comment>
<dbReference type="InterPro" id="IPR036388">
    <property type="entry name" value="WH-like_DNA-bd_sf"/>
</dbReference>
<dbReference type="PATRIC" id="fig|1238182.3.peg.1925"/>
<dbReference type="OrthoDB" id="5454556at2"/>
<dbReference type="Proteomes" id="UP000009881">
    <property type="component" value="Unassembled WGS sequence"/>
</dbReference>
<dbReference type="Pfam" id="PF07702">
    <property type="entry name" value="UTRA"/>
    <property type="match status" value="1"/>
</dbReference>
<dbReference type="SMART" id="SM00866">
    <property type="entry name" value="UTRA"/>
    <property type="match status" value="1"/>
</dbReference>
<dbReference type="eggNOG" id="COG2188">
    <property type="taxonomic scope" value="Bacteria"/>
</dbReference>
<dbReference type="Gene3D" id="3.40.1410.10">
    <property type="entry name" value="Chorismate lyase-like"/>
    <property type="match status" value="1"/>
</dbReference>
<dbReference type="PRINTS" id="PR00035">
    <property type="entry name" value="HTHGNTR"/>
</dbReference>
<organism evidence="5 6">
    <name type="scientific">Caenispirillum salinarum AK4</name>
    <dbReference type="NCBI Taxonomy" id="1238182"/>
    <lineage>
        <taxon>Bacteria</taxon>
        <taxon>Pseudomonadati</taxon>
        <taxon>Pseudomonadota</taxon>
        <taxon>Alphaproteobacteria</taxon>
        <taxon>Rhodospirillales</taxon>
        <taxon>Novispirillaceae</taxon>
        <taxon>Caenispirillum</taxon>
    </lineage>
</organism>
<evidence type="ECO:0000256" key="2">
    <source>
        <dbReference type="ARBA" id="ARBA00023125"/>
    </source>
</evidence>
<dbReference type="Gene3D" id="1.10.10.10">
    <property type="entry name" value="Winged helix-like DNA-binding domain superfamily/Winged helix DNA-binding domain"/>
    <property type="match status" value="1"/>
</dbReference>
<evidence type="ECO:0000313" key="5">
    <source>
        <dbReference type="EMBL" id="EKV30926.1"/>
    </source>
</evidence>
<keyword evidence="6" id="KW-1185">Reference proteome</keyword>
<dbReference type="SMART" id="SM00345">
    <property type="entry name" value="HTH_GNTR"/>
    <property type="match status" value="1"/>
</dbReference>
<keyword evidence="2" id="KW-0238">DNA-binding</keyword>